<keyword evidence="1" id="KW-0378">Hydrolase</keyword>
<protein>
    <submittedName>
        <fullName evidence="1">LOG family protein</fullName>
        <ecNumber evidence="1">3.2.2.-</ecNumber>
    </submittedName>
</protein>
<dbReference type="Gene3D" id="3.40.50.450">
    <property type="match status" value="1"/>
</dbReference>
<dbReference type="Proteomes" id="UP001268256">
    <property type="component" value="Unassembled WGS sequence"/>
</dbReference>
<comment type="caution">
    <text evidence="1">The sequence shown here is derived from an EMBL/GenBank/DDBJ whole genome shotgun (WGS) entry which is preliminary data.</text>
</comment>
<sequence>MSPTSKALATLQQDFEQLIQRLDQVTNGDLIQQILAVLLRLTEADLDRLDWKVIRSSLRDMERALQVFAPYRHTRKISIFGSARTNSTAPEYQMAHDFAHQATERGFMIMTGAGPGIMEAGNKGAGPGHSFGLNIELPFEPGANSFIEGDPRLIHFKYFFTRKLFLLKESDAVAVFPGGFGTLDEAFECLTLCQTGKSPPIPLVLVDRPGGTYWQNWHDYIQRELKGNGLISDEDDQLYTITDSVEQALTNLGNFYRVYHSCRYVNEYLILRLNQELTDGQIAALNQDFADILDSGTIEKTTASLQELRDEQPDHRPNFIHTAHLPRLKLHFNQRDFGRLYQLILRLNQMGAGDAASHPERK</sequence>
<dbReference type="GO" id="GO:0016798">
    <property type="term" value="F:hydrolase activity, acting on glycosyl bonds"/>
    <property type="evidence" value="ECO:0007669"/>
    <property type="project" value="UniProtKB-KW"/>
</dbReference>
<dbReference type="EMBL" id="JAVMIP010000005">
    <property type="protein sequence ID" value="MDS3860684.1"/>
    <property type="molecule type" value="Genomic_DNA"/>
</dbReference>
<dbReference type="EC" id="3.2.2.-" evidence="1"/>
<keyword evidence="2" id="KW-1185">Reference proteome</keyword>
<dbReference type="RefSeq" id="WP_322877952.1">
    <property type="nucleotide sequence ID" value="NZ_JAVMIP010000005.1"/>
</dbReference>
<gene>
    <name evidence="1" type="ORF">RIF25_07645</name>
</gene>
<dbReference type="GO" id="GO:0005829">
    <property type="term" value="C:cytosol"/>
    <property type="evidence" value="ECO:0007669"/>
    <property type="project" value="TreeGrafter"/>
</dbReference>
<dbReference type="InterPro" id="IPR031100">
    <property type="entry name" value="LOG_fam"/>
</dbReference>
<evidence type="ECO:0000313" key="1">
    <source>
        <dbReference type="EMBL" id="MDS3860684.1"/>
    </source>
</evidence>
<dbReference type="Pfam" id="PF03641">
    <property type="entry name" value="Lysine_decarbox"/>
    <property type="match status" value="1"/>
</dbReference>
<organism evidence="1 2">
    <name type="scientific">Pseudocalidococcus azoricus BACA0444</name>
    <dbReference type="NCBI Taxonomy" id="2918990"/>
    <lineage>
        <taxon>Bacteria</taxon>
        <taxon>Bacillati</taxon>
        <taxon>Cyanobacteriota</taxon>
        <taxon>Cyanophyceae</taxon>
        <taxon>Acaryochloridales</taxon>
        <taxon>Thermosynechococcaceae</taxon>
        <taxon>Pseudocalidococcus</taxon>
        <taxon>Pseudocalidococcus azoricus</taxon>
    </lineage>
</organism>
<keyword evidence="1" id="KW-0326">Glycosidase</keyword>
<accession>A0AAE4JY67</accession>
<dbReference type="InterPro" id="IPR052341">
    <property type="entry name" value="LOG_family_nucleotidases"/>
</dbReference>
<proteinExistence type="predicted"/>
<dbReference type="PANTHER" id="PTHR43393:SF2">
    <property type="entry name" value="CYTOKININ RIBOSIDE 5'-MONOPHOSPHATE PHOSPHORIBOHYDROLASE"/>
    <property type="match status" value="1"/>
</dbReference>
<evidence type="ECO:0000313" key="2">
    <source>
        <dbReference type="Proteomes" id="UP001268256"/>
    </source>
</evidence>
<dbReference type="SUPFAM" id="SSF102405">
    <property type="entry name" value="MCP/YpsA-like"/>
    <property type="match status" value="1"/>
</dbReference>
<name>A0AAE4JY67_9CYAN</name>
<dbReference type="PANTHER" id="PTHR43393">
    <property type="entry name" value="CYTOKININ RIBOSIDE 5'-MONOPHOSPHATE PHOSPHORIBOHYDROLASE"/>
    <property type="match status" value="1"/>
</dbReference>
<dbReference type="AlphaFoldDB" id="A0AAE4JY67"/>
<reference evidence="2" key="1">
    <citation type="submission" date="2023-07" db="EMBL/GenBank/DDBJ databases">
        <authorList>
            <person name="Luz R."/>
            <person name="Cordeiro R."/>
            <person name="Fonseca A."/>
            <person name="Goncalves V."/>
        </authorList>
    </citation>
    <scope>NUCLEOTIDE SEQUENCE [LARGE SCALE GENOMIC DNA]</scope>
    <source>
        <strain evidence="2">BACA0444</strain>
    </source>
</reference>